<evidence type="ECO:0000256" key="5">
    <source>
        <dbReference type="ARBA" id="ARBA00023027"/>
    </source>
</evidence>
<organism evidence="9 10">
    <name type="scientific">Palaeococcus pacificus DY20341</name>
    <dbReference type="NCBI Taxonomy" id="1343739"/>
    <lineage>
        <taxon>Archaea</taxon>
        <taxon>Methanobacteriati</taxon>
        <taxon>Methanobacteriota</taxon>
        <taxon>Thermococci</taxon>
        <taxon>Thermococcales</taxon>
        <taxon>Thermococcaceae</taxon>
        <taxon>Palaeococcus</taxon>
    </lineage>
</organism>
<comment type="cofactor">
    <cofactor evidence="1">
        <name>NAD(+)</name>
        <dbReference type="ChEBI" id="CHEBI:57540"/>
    </cofactor>
</comment>
<evidence type="ECO:0000313" key="10">
    <source>
        <dbReference type="Proteomes" id="UP000027981"/>
    </source>
</evidence>
<dbReference type="AlphaFoldDB" id="A0A075LXF6"/>
<keyword evidence="6" id="KW-0464">Manganese</keyword>
<evidence type="ECO:0000256" key="6">
    <source>
        <dbReference type="ARBA" id="ARBA00023211"/>
    </source>
</evidence>
<dbReference type="PANTHER" id="PTHR32092">
    <property type="entry name" value="6-PHOSPHO-BETA-GLUCOSIDASE-RELATED"/>
    <property type="match status" value="1"/>
</dbReference>
<dbReference type="Gene3D" id="3.40.50.720">
    <property type="entry name" value="NAD(P)-binding Rossmann-like Domain"/>
    <property type="match status" value="1"/>
</dbReference>
<keyword evidence="4" id="KW-0378">Hydrolase</keyword>
<dbReference type="KEGG" id="ppac:PAP_04140"/>
<dbReference type="GO" id="GO:0046872">
    <property type="term" value="F:metal ion binding"/>
    <property type="evidence" value="ECO:0007669"/>
    <property type="project" value="UniProtKB-KW"/>
</dbReference>
<dbReference type="SUPFAM" id="SSF56327">
    <property type="entry name" value="LDH C-terminal domain-like"/>
    <property type="match status" value="1"/>
</dbReference>
<dbReference type="GO" id="GO:0005975">
    <property type="term" value="P:carbohydrate metabolic process"/>
    <property type="evidence" value="ECO:0007669"/>
    <property type="project" value="InterPro"/>
</dbReference>
<evidence type="ECO:0000256" key="4">
    <source>
        <dbReference type="ARBA" id="ARBA00022801"/>
    </source>
</evidence>
<keyword evidence="7" id="KW-0326">Glycosidase</keyword>
<dbReference type="OrthoDB" id="92947at2157"/>
<feature type="domain" description="Glycosyl hydrolase family 4 C-terminal" evidence="8">
    <location>
        <begin position="194"/>
        <end position="398"/>
    </location>
</feature>
<evidence type="ECO:0000256" key="3">
    <source>
        <dbReference type="ARBA" id="ARBA00022723"/>
    </source>
</evidence>
<dbReference type="Proteomes" id="UP000027981">
    <property type="component" value="Chromosome"/>
</dbReference>
<accession>A0A075LXF6</accession>
<dbReference type="InterPro" id="IPR022616">
    <property type="entry name" value="Glyco_hydro_4_C"/>
</dbReference>
<dbReference type="SUPFAM" id="SSF51735">
    <property type="entry name" value="NAD(P)-binding Rossmann-fold domains"/>
    <property type="match status" value="1"/>
</dbReference>
<keyword evidence="10" id="KW-1185">Reference proteome</keyword>
<comment type="similarity">
    <text evidence="2">Belongs to the glycosyl hydrolase 4 family.</text>
</comment>
<dbReference type="eggNOG" id="arCOG06070">
    <property type="taxonomic scope" value="Archaea"/>
</dbReference>
<dbReference type="Pfam" id="PF02056">
    <property type="entry name" value="Glyco_hydro_4"/>
    <property type="match status" value="1"/>
</dbReference>
<evidence type="ECO:0000313" key="9">
    <source>
        <dbReference type="EMBL" id="AIF69243.1"/>
    </source>
</evidence>
<evidence type="ECO:0000256" key="7">
    <source>
        <dbReference type="ARBA" id="ARBA00023295"/>
    </source>
</evidence>
<evidence type="ECO:0000256" key="1">
    <source>
        <dbReference type="ARBA" id="ARBA00001911"/>
    </source>
</evidence>
<name>A0A075LXF6_9EURY</name>
<protein>
    <recommendedName>
        <fullName evidence="8">Glycosyl hydrolase family 4 C-terminal domain-containing protein</fullName>
    </recommendedName>
</protein>
<dbReference type="PANTHER" id="PTHR32092:SF6">
    <property type="entry name" value="ALPHA-GALACTOSIDASE"/>
    <property type="match status" value="1"/>
</dbReference>
<dbReference type="GeneID" id="24841954"/>
<evidence type="ECO:0000259" key="8">
    <source>
        <dbReference type="Pfam" id="PF11975"/>
    </source>
</evidence>
<keyword evidence="5" id="KW-0520">NAD</keyword>
<dbReference type="InterPro" id="IPR036291">
    <property type="entry name" value="NAD(P)-bd_dom_sf"/>
</dbReference>
<dbReference type="Pfam" id="PF11975">
    <property type="entry name" value="Glyco_hydro_4C"/>
    <property type="match status" value="1"/>
</dbReference>
<reference evidence="10" key="1">
    <citation type="submission" date="2013-06" db="EMBL/GenBank/DDBJ databases">
        <title>Complete Genome Sequence of Hyperthermophilic Palaeococcus pacificus DY20341T, Isolated from a Deep-Sea Hydrothermal Sediments.</title>
        <authorList>
            <person name="Zeng X."/>
            <person name="Shao Z."/>
        </authorList>
    </citation>
    <scope>NUCLEOTIDE SEQUENCE [LARGE SCALE GENOMIC DNA]</scope>
    <source>
        <strain evidence="10">DY20341</strain>
    </source>
</reference>
<dbReference type="RefSeq" id="WP_048164822.1">
    <property type="nucleotide sequence ID" value="NZ_CP006019.1"/>
</dbReference>
<dbReference type="HOGENOM" id="CLU_045951_1_1_2"/>
<dbReference type="Gene3D" id="3.90.110.10">
    <property type="entry name" value="Lactate dehydrogenase/glycoside hydrolase, family 4, C-terminal"/>
    <property type="match status" value="1"/>
</dbReference>
<gene>
    <name evidence="9" type="ORF">PAP_04140</name>
</gene>
<sequence>MRIAFIGAGSIFTPLALYTVANSDVLADAEIYLIDVDGERLKFIEAVGRKIGRIFKKELKIQAFTDVKNLQNVGIDYAVISVEKERYKRWHLDFEIPHKYGIKQVLGENGGIGGLSHTLRVVPLVLSIAEVIGDINKDAYTFIYSNPEPRVTYAVNNYAKLKNVYGLCTGYLERKESLATLLNVKENEITFTAAGLNHFTWLKELSVKGKDGYPILDEVLKKSPSFEPLSQLLYKIYGLLPSPSDNHIGEYLPFAWELVPEEKKGLKWIERTRKEGEEVRKLLRLFLKGLVPKLAFNKFIKNPDVAMSIVEGLEGKEKLQEAINVPNDGHINGLPKSTIVEVPAKTSPKGVKPLRVELPREIIALLRTQAEIQKLSAEAAGEGSIEKVAKAVLLDPVVNNAENGLRAMAELMKVHLDMLPQFDERDIEEIERIIKS</sequence>
<reference evidence="9 10" key="2">
    <citation type="journal article" date="2015" name="Genome Announc.">
        <title>Complete Genome Sequence of Hyperthermophilic Piezophilic Archaeon Palaeococcus pacificus DY20341T, Isolated from Deep-Sea Hydrothermal Sediments.</title>
        <authorList>
            <person name="Zeng X."/>
            <person name="Jebbar M."/>
            <person name="Shao Z."/>
        </authorList>
    </citation>
    <scope>NUCLEOTIDE SEQUENCE [LARGE SCALE GENOMIC DNA]</scope>
    <source>
        <strain evidence="9 10">DY20341</strain>
    </source>
</reference>
<evidence type="ECO:0000256" key="2">
    <source>
        <dbReference type="ARBA" id="ARBA00010141"/>
    </source>
</evidence>
<dbReference type="GO" id="GO:0004553">
    <property type="term" value="F:hydrolase activity, hydrolyzing O-glycosyl compounds"/>
    <property type="evidence" value="ECO:0007669"/>
    <property type="project" value="InterPro"/>
</dbReference>
<dbReference type="STRING" id="1343739.PAP_04140"/>
<dbReference type="InterPro" id="IPR015955">
    <property type="entry name" value="Lactate_DH/Glyco_Ohase_4_C"/>
</dbReference>
<dbReference type="SMR" id="A0A075LXF6"/>
<keyword evidence="3" id="KW-0479">Metal-binding</keyword>
<dbReference type="EMBL" id="CP006019">
    <property type="protein sequence ID" value="AIF69243.1"/>
    <property type="molecule type" value="Genomic_DNA"/>
</dbReference>
<dbReference type="PRINTS" id="PR00732">
    <property type="entry name" value="GLHYDRLASE4"/>
</dbReference>
<dbReference type="GO" id="GO:0016616">
    <property type="term" value="F:oxidoreductase activity, acting on the CH-OH group of donors, NAD or NADP as acceptor"/>
    <property type="evidence" value="ECO:0007669"/>
    <property type="project" value="InterPro"/>
</dbReference>
<proteinExistence type="inferred from homology"/>
<dbReference type="InterPro" id="IPR001088">
    <property type="entry name" value="Glyco_hydro_4"/>
</dbReference>